<sequence length="138" mass="15392">METAAEAQQRLIDDFAEFSDDPFSLYEYLLGFAADLPVMPDEEKKRARLVEGCQSQVWLNAHRGADGNLAIALDSDTLIVRGVLHAIVQIYSGRPDGEIRTTDFTFLEQTELADLFSAERQSGIEAVMRDIRKAVAEV</sequence>
<gene>
    <name evidence="3" type="ORF">AAA083_02530</name>
</gene>
<comment type="similarity">
    <text evidence="1">Belongs to the SufE family.</text>
</comment>
<dbReference type="RefSeq" id="WP_180963574.1">
    <property type="nucleotide sequence ID" value="NZ_JBBNOP010000001.1"/>
</dbReference>
<protein>
    <submittedName>
        <fullName evidence="3">SufE family protein</fullName>
    </submittedName>
</protein>
<evidence type="ECO:0000313" key="4">
    <source>
        <dbReference type="Proteomes" id="UP001487305"/>
    </source>
</evidence>
<dbReference type="PANTHER" id="PTHR43597">
    <property type="entry name" value="SULFUR ACCEPTOR PROTEIN CSDE"/>
    <property type="match status" value="1"/>
</dbReference>
<accession>A0ABV1JAR3</accession>
<evidence type="ECO:0000259" key="2">
    <source>
        <dbReference type="Pfam" id="PF02657"/>
    </source>
</evidence>
<dbReference type="EMBL" id="JBBNOP010000001">
    <property type="protein sequence ID" value="MEQ3361848.1"/>
    <property type="molecule type" value="Genomic_DNA"/>
</dbReference>
<evidence type="ECO:0000256" key="1">
    <source>
        <dbReference type="ARBA" id="ARBA00010282"/>
    </source>
</evidence>
<dbReference type="PANTHER" id="PTHR43597:SF5">
    <property type="entry name" value="SUFE-LIKE PROTEIN 2, CHLOROPLASTIC"/>
    <property type="match status" value="1"/>
</dbReference>
<dbReference type="InterPro" id="IPR003808">
    <property type="entry name" value="Fe-S_metab-assoc_dom"/>
</dbReference>
<dbReference type="Pfam" id="PF02657">
    <property type="entry name" value="SufE"/>
    <property type="match status" value="1"/>
</dbReference>
<dbReference type="Proteomes" id="UP001487305">
    <property type="component" value="Unassembled WGS sequence"/>
</dbReference>
<feature type="domain" description="Fe-S metabolism associated" evidence="2">
    <location>
        <begin position="14"/>
        <end position="133"/>
    </location>
</feature>
<dbReference type="Gene3D" id="3.90.1010.10">
    <property type="match status" value="1"/>
</dbReference>
<keyword evidence="4" id="KW-1185">Reference proteome</keyword>
<proteinExistence type="inferred from homology"/>
<comment type="caution">
    <text evidence="3">The sequence shown here is derived from an EMBL/GenBank/DDBJ whole genome shotgun (WGS) entry which is preliminary data.</text>
</comment>
<reference evidence="3 4" key="1">
    <citation type="submission" date="2024-04" db="EMBL/GenBank/DDBJ databases">
        <title>Human intestinal bacterial collection.</title>
        <authorList>
            <person name="Pauvert C."/>
            <person name="Hitch T.C.A."/>
            <person name="Clavel T."/>
        </authorList>
    </citation>
    <scope>NUCLEOTIDE SEQUENCE [LARGE SCALE GENOMIC DNA]</scope>
    <source>
        <strain evidence="3 4">CLA-KB-H42</strain>
    </source>
</reference>
<dbReference type="SUPFAM" id="SSF82649">
    <property type="entry name" value="SufE/NifU"/>
    <property type="match status" value="1"/>
</dbReference>
<name>A0ABV1JAR3_9ACTN</name>
<evidence type="ECO:0000313" key="3">
    <source>
        <dbReference type="EMBL" id="MEQ3361848.1"/>
    </source>
</evidence>
<organism evidence="3 4">
    <name type="scientific">Raoultibacter massiliensis</name>
    <dbReference type="NCBI Taxonomy" id="1852371"/>
    <lineage>
        <taxon>Bacteria</taxon>
        <taxon>Bacillati</taxon>
        <taxon>Actinomycetota</taxon>
        <taxon>Coriobacteriia</taxon>
        <taxon>Eggerthellales</taxon>
        <taxon>Eggerthellaceae</taxon>
        <taxon>Raoultibacter</taxon>
    </lineage>
</organism>